<protein>
    <submittedName>
        <fullName evidence="1">Uncharacterized protein</fullName>
    </submittedName>
</protein>
<comment type="caution">
    <text evidence="1">The sequence shown here is derived from an EMBL/GenBank/DDBJ whole genome shotgun (WGS) entry which is preliminary data.</text>
</comment>
<name>A0ACB0Z760_MELEN</name>
<keyword evidence="2" id="KW-1185">Reference proteome</keyword>
<proteinExistence type="predicted"/>
<accession>A0ACB0Z760</accession>
<sequence>MSFSLVSLRNCASFLFLFLFLIVTDVALFCPLFLLRDNIILFPLFFSLLFKIKPYYFSPNFLFFPFLVFFVHTTGQRNN</sequence>
<dbReference type="Proteomes" id="UP001497535">
    <property type="component" value="Unassembled WGS sequence"/>
</dbReference>
<gene>
    <name evidence="1" type="ORF">MENTE1834_LOCUS21040</name>
</gene>
<organism evidence="1 2">
    <name type="scientific">Meloidogyne enterolobii</name>
    <name type="common">Root-knot nematode worm</name>
    <name type="synonym">Meloidogyne mayaguensis</name>
    <dbReference type="NCBI Taxonomy" id="390850"/>
    <lineage>
        <taxon>Eukaryota</taxon>
        <taxon>Metazoa</taxon>
        <taxon>Ecdysozoa</taxon>
        <taxon>Nematoda</taxon>
        <taxon>Chromadorea</taxon>
        <taxon>Rhabditida</taxon>
        <taxon>Tylenchina</taxon>
        <taxon>Tylenchomorpha</taxon>
        <taxon>Tylenchoidea</taxon>
        <taxon>Meloidogynidae</taxon>
        <taxon>Meloidogyninae</taxon>
        <taxon>Meloidogyne</taxon>
    </lineage>
</organism>
<reference evidence="1" key="1">
    <citation type="submission" date="2023-11" db="EMBL/GenBank/DDBJ databases">
        <authorList>
            <person name="Poullet M."/>
        </authorList>
    </citation>
    <scope>NUCLEOTIDE SEQUENCE</scope>
    <source>
        <strain evidence="1">E1834</strain>
    </source>
</reference>
<dbReference type="EMBL" id="CAVMJV010000026">
    <property type="protein sequence ID" value="CAK5074302.1"/>
    <property type="molecule type" value="Genomic_DNA"/>
</dbReference>
<evidence type="ECO:0000313" key="1">
    <source>
        <dbReference type="EMBL" id="CAK5074302.1"/>
    </source>
</evidence>
<evidence type="ECO:0000313" key="2">
    <source>
        <dbReference type="Proteomes" id="UP001497535"/>
    </source>
</evidence>